<organism evidence="1">
    <name type="scientific">freshwater metagenome</name>
    <dbReference type="NCBI Taxonomy" id="449393"/>
    <lineage>
        <taxon>unclassified sequences</taxon>
        <taxon>metagenomes</taxon>
        <taxon>ecological metagenomes</taxon>
    </lineage>
</organism>
<accession>A0A6J6CLY4</accession>
<evidence type="ECO:0000313" key="1">
    <source>
        <dbReference type="EMBL" id="CAB4551319.1"/>
    </source>
</evidence>
<reference evidence="1" key="1">
    <citation type="submission" date="2020-05" db="EMBL/GenBank/DDBJ databases">
        <authorList>
            <person name="Chiriac C."/>
            <person name="Salcher M."/>
            <person name="Ghai R."/>
            <person name="Kavagutti S V."/>
        </authorList>
    </citation>
    <scope>NUCLEOTIDE SEQUENCE</scope>
</reference>
<dbReference type="EMBL" id="CAEZST010000025">
    <property type="protein sequence ID" value="CAB4551319.1"/>
    <property type="molecule type" value="Genomic_DNA"/>
</dbReference>
<dbReference type="AlphaFoldDB" id="A0A6J6CLY4"/>
<protein>
    <submittedName>
        <fullName evidence="1">Unannotated protein</fullName>
    </submittedName>
</protein>
<name>A0A6J6CLY4_9ZZZZ</name>
<gene>
    <name evidence="1" type="ORF">UFOPK1503_01072</name>
</gene>
<sequence length="334" mass="37391">MRKASFFIAAVLVLSVGFSASADEEDTRVFQWSKPDRSTPAGMNVDFDLTELSMGHTVDDELQIYATVKGIAAATKITQTSYVELLIDTNLDKREDYSIRILPFTETGYKIVGTLMNLATNTPVTSPAIVTYSGETCDVYIWSTTQSTDYGFEFTKNCINMRPEINLAVVSTADGVAFDRLPDGTAWQRFKTDYMKAATCNSGKRNQKLTYDGTTYICLKSGSKWGWKDYGPIAAKNSKFLTEKAYYLCKLNNKYGASLGDNGKTLTLDGAFKYFITESDYNCVTRVLQMSSSVKRRVEITRALDGLQEAKWGRITSFWNYHPDSGLNITFSYN</sequence>
<proteinExistence type="predicted"/>